<accession>A0A6H2A0U6</accession>
<dbReference type="InterPro" id="IPR013320">
    <property type="entry name" value="ConA-like_dom_sf"/>
</dbReference>
<dbReference type="Gene3D" id="2.60.120.200">
    <property type="match status" value="1"/>
</dbReference>
<evidence type="ECO:0000313" key="1">
    <source>
        <dbReference type="EMBL" id="QJA53388.1"/>
    </source>
</evidence>
<dbReference type="EMBL" id="MT144418">
    <property type="protein sequence ID" value="QJA53388.1"/>
    <property type="molecule type" value="Genomic_DNA"/>
</dbReference>
<sequence length="234" mass="25292">MPGLGQLGLLAPRPYLFAPAPKRPTVLKGDWRFGIGTGTKLPDLSRYRAHGTISGADWATGAHGKCLDFDSSVPDFVKIPASYTHLNFISEDFSIICRVYPDDISSQPELFGRGRNYNEGYYLWVNSNGAIYFRTNQSGARQDTISSAGDISTGAWYTVGVSRDGAAAAIYLNGVDVTATAATHVDPATCSRAAYIGVYDDEALLAFDGKIEFLRIFGRALPASEHLAYHNALA</sequence>
<reference evidence="1" key="1">
    <citation type="submission" date="2020-03" db="EMBL/GenBank/DDBJ databases">
        <title>The deep terrestrial virosphere.</title>
        <authorList>
            <person name="Holmfeldt K."/>
            <person name="Nilsson E."/>
            <person name="Simone D."/>
            <person name="Lopez-Fernandez M."/>
            <person name="Wu X."/>
            <person name="de Brujin I."/>
            <person name="Lundin D."/>
            <person name="Andersson A."/>
            <person name="Bertilsson S."/>
            <person name="Dopson M."/>
        </authorList>
    </citation>
    <scope>NUCLEOTIDE SEQUENCE</scope>
    <source>
        <strain evidence="1">TM448A03486</strain>
    </source>
</reference>
<keyword evidence="1" id="KW-0430">Lectin</keyword>
<dbReference type="Pfam" id="PF13385">
    <property type="entry name" value="Laminin_G_3"/>
    <property type="match status" value="1"/>
</dbReference>
<protein>
    <submittedName>
        <fullName evidence="1">Putative lectin/glucanase superfamily protein</fullName>
    </submittedName>
</protein>
<organism evidence="1">
    <name type="scientific">viral metagenome</name>
    <dbReference type="NCBI Taxonomy" id="1070528"/>
    <lineage>
        <taxon>unclassified sequences</taxon>
        <taxon>metagenomes</taxon>
        <taxon>organismal metagenomes</taxon>
    </lineage>
</organism>
<name>A0A6H2A0U6_9ZZZZ</name>
<dbReference type="GO" id="GO:0030246">
    <property type="term" value="F:carbohydrate binding"/>
    <property type="evidence" value="ECO:0007669"/>
    <property type="project" value="UniProtKB-KW"/>
</dbReference>
<gene>
    <name evidence="1" type="ORF">TM448A03486_0006</name>
</gene>
<proteinExistence type="predicted"/>
<dbReference type="AlphaFoldDB" id="A0A6H2A0U6"/>
<dbReference type="SUPFAM" id="SSF49899">
    <property type="entry name" value="Concanavalin A-like lectins/glucanases"/>
    <property type="match status" value="1"/>
</dbReference>